<feature type="domain" description="YdbS-like PH" evidence="2">
    <location>
        <begin position="63"/>
        <end position="144"/>
    </location>
</feature>
<gene>
    <name evidence="3" type="ORF">R4Z09_02185</name>
</gene>
<feature type="transmembrane region" description="Helical" evidence="1">
    <location>
        <begin position="217"/>
        <end position="242"/>
    </location>
</feature>
<keyword evidence="4" id="KW-1185">Reference proteome</keyword>
<dbReference type="PIRSF" id="PIRSF026631">
    <property type="entry name" value="UCP026631"/>
    <property type="match status" value="1"/>
</dbReference>
<feature type="transmembrane region" description="Helical" evidence="1">
    <location>
        <begin position="173"/>
        <end position="197"/>
    </location>
</feature>
<evidence type="ECO:0000313" key="3">
    <source>
        <dbReference type="EMBL" id="WVX81877.1"/>
    </source>
</evidence>
<keyword evidence="1" id="KW-1133">Transmembrane helix</keyword>
<name>A0ABZ2CIP3_9BACI</name>
<feature type="transmembrane region" description="Helical" evidence="1">
    <location>
        <begin position="12"/>
        <end position="33"/>
    </location>
</feature>
<reference evidence="3 4" key="1">
    <citation type="submission" date="2023-10" db="EMBL/GenBank/DDBJ databases">
        <title>Niallia locisalis sp.nov. isolated from a salt pond sample.</title>
        <authorList>
            <person name="Li X.-J."/>
            <person name="Dong L."/>
        </authorList>
    </citation>
    <scope>NUCLEOTIDE SEQUENCE [LARGE SCALE GENOMIC DNA]</scope>
    <source>
        <strain evidence="3 4">DSM 29761</strain>
    </source>
</reference>
<evidence type="ECO:0000256" key="1">
    <source>
        <dbReference type="SAM" id="Phobius"/>
    </source>
</evidence>
<sequence length="473" mass="53445">MSEPKRLHPITTVINFFKYMKEFIAPFIIIFLFGGKGSGMDFWQVIFPAVFILLSLFNGILSWLRFTYRVEEGELRIESGLFVRKKRYIPFERIQSLDFSEGILQRPFGLVTVKVETAGSSGLNNAEAVLTAIKKQDAMAIQEILTSVKKGQADTYAPVQEQDTLYTMQPLQLLLLASTSGGAGVVISASLAFILQFDELIPYERVFKELQGFISTGLMFVSVVIFLLFLLAWLIALVGTMIKYAGFTVKKVEEDLVISRGLLEKRQLTIPLNRIQGILISENIIRQPIGYCSVYLETAGGSLEKNSSKTLLLPMIKKKDVAPLLSPFLHDYCFSPEINRAPKRALKRYLFRGLLLPVLIAVPAIIFFRPWGYLSLILILLATVWAYLKYKDAGWNIHQQQLTLTYRGLVKNTFFMRKNKIQSLTLTKSYFQEKKALGSIHATVTSGVGLSGGEVVDMEEQDSLAIYSWYKYS</sequence>
<organism evidence="3 4">
    <name type="scientific">Niallia oryzisoli</name>
    <dbReference type="NCBI Taxonomy" id="1737571"/>
    <lineage>
        <taxon>Bacteria</taxon>
        <taxon>Bacillati</taxon>
        <taxon>Bacillota</taxon>
        <taxon>Bacilli</taxon>
        <taxon>Bacillales</taxon>
        <taxon>Bacillaceae</taxon>
        <taxon>Niallia</taxon>
    </lineage>
</organism>
<evidence type="ECO:0000259" key="2">
    <source>
        <dbReference type="Pfam" id="PF03703"/>
    </source>
</evidence>
<dbReference type="PANTHER" id="PTHR34473">
    <property type="entry name" value="UPF0699 TRANSMEMBRANE PROTEIN YDBS"/>
    <property type="match status" value="1"/>
</dbReference>
<dbReference type="Pfam" id="PF03703">
    <property type="entry name" value="bPH_2"/>
    <property type="match status" value="3"/>
</dbReference>
<keyword evidence="1" id="KW-0472">Membrane</keyword>
<dbReference type="InterPro" id="IPR005182">
    <property type="entry name" value="YdbS-like_PH"/>
</dbReference>
<feature type="transmembrane region" description="Helical" evidence="1">
    <location>
        <begin position="349"/>
        <end position="367"/>
    </location>
</feature>
<feature type="domain" description="YdbS-like PH" evidence="2">
    <location>
        <begin position="253"/>
        <end position="322"/>
    </location>
</feature>
<feature type="domain" description="YdbS-like PH" evidence="2">
    <location>
        <begin position="390"/>
        <end position="470"/>
    </location>
</feature>
<feature type="transmembrane region" description="Helical" evidence="1">
    <location>
        <begin position="373"/>
        <end position="390"/>
    </location>
</feature>
<evidence type="ECO:0000313" key="4">
    <source>
        <dbReference type="Proteomes" id="UP001357223"/>
    </source>
</evidence>
<proteinExistence type="predicted"/>
<dbReference type="InterPro" id="IPR014529">
    <property type="entry name" value="UCP026631"/>
</dbReference>
<dbReference type="EMBL" id="CP137640">
    <property type="protein sequence ID" value="WVX81877.1"/>
    <property type="molecule type" value="Genomic_DNA"/>
</dbReference>
<dbReference type="Proteomes" id="UP001357223">
    <property type="component" value="Chromosome"/>
</dbReference>
<protein>
    <submittedName>
        <fullName evidence="3">PH domain-containing protein</fullName>
    </submittedName>
</protein>
<feature type="transmembrane region" description="Helical" evidence="1">
    <location>
        <begin position="45"/>
        <end position="66"/>
    </location>
</feature>
<accession>A0ABZ2CIP3</accession>
<dbReference type="PANTHER" id="PTHR34473:SF2">
    <property type="entry name" value="UPF0699 TRANSMEMBRANE PROTEIN YDBT"/>
    <property type="match status" value="1"/>
</dbReference>
<dbReference type="RefSeq" id="WP_338450787.1">
    <property type="nucleotide sequence ID" value="NZ_CP137640.1"/>
</dbReference>
<keyword evidence="1" id="KW-0812">Transmembrane</keyword>